<organism evidence="1 2">
    <name type="scientific">Latilactobacillus curvatus</name>
    <name type="common">Lactobacillus curvatus</name>
    <dbReference type="NCBI Taxonomy" id="28038"/>
    <lineage>
        <taxon>Bacteria</taxon>
        <taxon>Bacillati</taxon>
        <taxon>Bacillota</taxon>
        <taxon>Bacilli</taxon>
        <taxon>Lactobacillales</taxon>
        <taxon>Lactobacillaceae</taxon>
        <taxon>Latilactobacillus</taxon>
    </lineage>
</organism>
<reference evidence="1 2" key="1">
    <citation type="submission" date="2021-05" db="EMBL/GenBank/DDBJ databases">
        <title>Complete Genome Sequence of Latilactobacillus sp. Strain WDN19, a High D-Aspartate-producing Lactic Acid Bacterium Isolated from a Japanese Pickle.</title>
        <authorList>
            <person name="Kajitani K."/>
            <person name="Takahashi S."/>
        </authorList>
    </citation>
    <scope>NUCLEOTIDE SEQUENCE [LARGE SCALE GENOMIC DNA]</scope>
    <source>
        <strain evidence="1 2">WDN19</strain>
    </source>
</reference>
<dbReference type="SUPFAM" id="SSF51430">
    <property type="entry name" value="NAD(P)-linked oxidoreductase"/>
    <property type="match status" value="1"/>
</dbReference>
<accession>A0ABM7QTP7</accession>
<dbReference type="Proteomes" id="UP000825100">
    <property type="component" value="Chromosome"/>
</dbReference>
<dbReference type="InterPro" id="IPR036812">
    <property type="entry name" value="NAD(P)_OxRdtase_dom_sf"/>
</dbReference>
<evidence type="ECO:0000313" key="2">
    <source>
        <dbReference type="Proteomes" id="UP000825100"/>
    </source>
</evidence>
<keyword evidence="2" id="KW-1185">Reference proteome</keyword>
<evidence type="ECO:0000313" key="1">
    <source>
        <dbReference type="EMBL" id="BCX30416.1"/>
    </source>
</evidence>
<dbReference type="EMBL" id="AP024685">
    <property type="protein sequence ID" value="BCX30416.1"/>
    <property type="molecule type" value="Genomic_DNA"/>
</dbReference>
<sequence>MQYNRVGHSGLKLPAISLGLWHNFGETDKMATQKETIFGAFDMGITHFDLANN</sequence>
<protein>
    <recommendedName>
        <fullName evidence="3">L-glyceraldehyde 3-phosphate reductase</fullName>
    </recommendedName>
</protein>
<evidence type="ECO:0008006" key="3">
    <source>
        <dbReference type="Google" id="ProtNLM"/>
    </source>
</evidence>
<proteinExistence type="predicted"/>
<gene>
    <name evidence="1" type="ORF">LTWDN19_09830</name>
</gene>
<name>A0ABM7QTP7_LATCU</name>
<dbReference type="Gene3D" id="3.20.20.100">
    <property type="entry name" value="NADP-dependent oxidoreductase domain"/>
    <property type="match status" value="1"/>
</dbReference>